<dbReference type="EMBL" id="SAEB01000009">
    <property type="protein sequence ID" value="RVD83126.1"/>
    <property type="molecule type" value="Genomic_DNA"/>
</dbReference>
<evidence type="ECO:0000313" key="2">
    <source>
        <dbReference type="Proteomes" id="UP000283090"/>
    </source>
</evidence>
<gene>
    <name evidence="1" type="ORF">DFL_007527</name>
</gene>
<protein>
    <recommendedName>
        <fullName evidence="3">Cytokinin riboside 5'-monophosphate phosphoribohydrolase</fullName>
    </recommendedName>
</protein>
<sequence length="224" mass="24414">MQPNQQERTTTIIMTGTEKAKPFTVAVFCGSKPGKNPAYINAASDLAHVFHDQGWNLVYGGGTTGIMGQVSKTLVSLSGPHSVHGVIPSPLSAKEQENLSITSAESHHYGIHTVVPDMHTRKRMMAQEADAFIALPGGYGTAEELFEIVTWNQLGIHDLPIILLNVDGFWDGIVGWIKQTVEEEFVVGDCGSIIKVANSVEEVPTLIKEYKPAKGRFNLTWGKE</sequence>
<dbReference type="PANTHER" id="PTHR31223">
    <property type="entry name" value="LOG FAMILY PROTEIN YJL055W"/>
    <property type="match status" value="1"/>
</dbReference>
<evidence type="ECO:0008006" key="3">
    <source>
        <dbReference type="Google" id="ProtNLM"/>
    </source>
</evidence>
<keyword evidence="2" id="KW-1185">Reference proteome</keyword>
<comment type="caution">
    <text evidence="1">The sequence shown here is derived from an EMBL/GenBank/DDBJ whole genome shotgun (WGS) entry which is preliminary data.</text>
</comment>
<dbReference type="Pfam" id="PF03641">
    <property type="entry name" value="Lysine_decarbox"/>
    <property type="match status" value="1"/>
</dbReference>
<evidence type="ECO:0000313" key="1">
    <source>
        <dbReference type="EMBL" id="RVD83126.1"/>
    </source>
</evidence>
<dbReference type="Gene3D" id="3.40.50.450">
    <property type="match status" value="1"/>
</dbReference>
<dbReference type="PANTHER" id="PTHR31223:SF70">
    <property type="entry name" value="LOG FAMILY PROTEIN YJL055W"/>
    <property type="match status" value="1"/>
</dbReference>
<reference evidence="1 2" key="1">
    <citation type="submission" date="2019-01" db="EMBL/GenBank/DDBJ databases">
        <title>Intercellular communication is required for trap formation in the nematode-trapping fungus Duddingtonia flagrans.</title>
        <authorList>
            <person name="Youssar L."/>
            <person name="Wernet V."/>
            <person name="Hensel N."/>
            <person name="Hildebrandt H.-G."/>
            <person name="Fischer R."/>
        </authorList>
    </citation>
    <scope>NUCLEOTIDE SEQUENCE [LARGE SCALE GENOMIC DNA]</scope>
    <source>
        <strain evidence="1 2">CBS H-5679</strain>
    </source>
</reference>
<dbReference type="RefSeq" id="XP_067488670.1">
    <property type="nucleotide sequence ID" value="XM_067637122.1"/>
</dbReference>
<dbReference type="GO" id="GO:0005829">
    <property type="term" value="C:cytosol"/>
    <property type="evidence" value="ECO:0007669"/>
    <property type="project" value="TreeGrafter"/>
</dbReference>
<dbReference type="InterPro" id="IPR031100">
    <property type="entry name" value="LOG_fam"/>
</dbReference>
<dbReference type="InterPro" id="IPR005269">
    <property type="entry name" value="LOG"/>
</dbReference>
<dbReference type="VEuPathDB" id="FungiDB:DFL_007527"/>
<name>A0A436ZWL6_ARTFL</name>
<accession>A0A436ZWL6</accession>
<dbReference type="NCBIfam" id="TIGR00730">
    <property type="entry name" value="Rossman fold protein, TIGR00730 family"/>
    <property type="match status" value="1"/>
</dbReference>
<dbReference type="OrthoDB" id="414463at2759"/>
<organism evidence="1 2">
    <name type="scientific">Arthrobotrys flagrans</name>
    <name type="common">Nematode-trapping fungus</name>
    <name type="synonym">Trichothecium flagrans</name>
    <dbReference type="NCBI Taxonomy" id="97331"/>
    <lineage>
        <taxon>Eukaryota</taxon>
        <taxon>Fungi</taxon>
        <taxon>Dikarya</taxon>
        <taxon>Ascomycota</taxon>
        <taxon>Pezizomycotina</taxon>
        <taxon>Orbiliomycetes</taxon>
        <taxon>Orbiliales</taxon>
        <taxon>Orbiliaceae</taxon>
        <taxon>Arthrobotrys</taxon>
    </lineage>
</organism>
<dbReference type="GO" id="GO:0009691">
    <property type="term" value="P:cytokinin biosynthetic process"/>
    <property type="evidence" value="ECO:0007669"/>
    <property type="project" value="InterPro"/>
</dbReference>
<proteinExistence type="predicted"/>
<dbReference type="GO" id="GO:0016799">
    <property type="term" value="F:hydrolase activity, hydrolyzing N-glycosyl compounds"/>
    <property type="evidence" value="ECO:0007669"/>
    <property type="project" value="TreeGrafter"/>
</dbReference>
<dbReference type="SUPFAM" id="SSF102405">
    <property type="entry name" value="MCP/YpsA-like"/>
    <property type="match status" value="1"/>
</dbReference>
<dbReference type="STRING" id="97331.A0A436ZWL6"/>
<dbReference type="Proteomes" id="UP000283090">
    <property type="component" value="Unassembled WGS sequence"/>
</dbReference>
<dbReference type="AlphaFoldDB" id="A0A436ZWL6"/>
<dbReference type="GeneID" id="93589838"/>